<dbReference type="Gene3D" id="3.40.720.10">
    <property type="entry name" value="Alkaline Phosphatase, subunit A"/>
    <property type="match status" value="1"/>
</dbReference>
<keyword evidence="6 7" id="KW-0472">Membrane</keyword>
<feature type="transmembrane region" description="Helical" evidence="7">
    <location>
        <begin position="47"/>
        <end position="64"/>
    </location>
</feature>
<name>A0ABV9K7V7_9PORP</name>
<gene>
    <name evidence="9" type="ORF">ACFO3G_05875</name>
</gene>
<dbReference type="Proteomes" id="UP001596020">
    <property type="component" value="Unassembled WGS sequence"/>
</dbReference>
<dbReference type="Pfam" id="PF00884">
    <property type="entry name" value="Sulfatase"/>
    <property type="match status" value="1"/>
</dbReference>
<evidence type="ECO:0000313" key="9">
    <source>
        <dbReference type="EMBL" id="MFC4666127.1"/>
    </source>
</evidence>
<keyword evidence="10" id="KW-1185">Reference proteome</keyword>
<evidence type="ECO:0000256" key="4">
    <source>
        <dbReference type="ARBA" id="ARBA00022692"/>
    </source>
</evidence>
<dbReference type="InterPro" id="IPR040423">
    <property type="entry name" value="PEA_transferase"/>
</dbReference>
<dbReference type="PANTHER" id="PTHR30443:SF0">
    <property type="entry name" value="PHOSPHOETHANOLAMINE TRANSFERASE EPTA"/>
    <property type="match status" value="1"/>
</dbReference>
<feature type="transmembrane region" description="Helical" evidence="7">
    <location>
        <begin position="119"/>
        <end position="142"/>
    </location>
</feature>
<sequence>MEDFRSKYPRLSRVLSGNILFFYYLILLIVPNIALCFTEHWSVVAKVANVFVPLSVYAFILSGFRNVSKGFLWLYIIAFFAAFQIVLLYLFGRSVIAVDMFLNLTTTNPGEAMELLDNLLPALVIVFVLYLPPLFISIFMVVKKVNEIKARRSLRLLVARWSFVPAVLSLLCAYIWGGGYSILNELYPVNVGYNIYLAANHQYKLHHYDELSKNFSYQAQSCRSKDDPEIYVYVIGETSRADNWSLMGYKRPTNPLLSTEDGVIAYPFVLSQSNTTHKSVPLLMSYVTASDYDSVYSAKGIISAFKEAGFHTAYLSNQKYNHSFIDFFGKEADDVIFIKEMPGIPKDPKDLDLLPFVRQELDKGYKKLFIVLHTYGSHFSYKERYPEKDAFFKPDSPVDADWRNRPNLINAYDNSIRYTDKFLHHLIEMIKGEHVSSAMLYTSDHGEDIYDDSRKLFLHASPVPSYYQIHVPLIVWTSEPFGQEHPDLVHYLKENSLKQISSSLSCFQTILDLSGISTNKSVDSLSLCSGNFKEGLPLYLNDHNKPLTFQSIGLGKEDFDNLKNNHFRYE</sequence>
<reference evidence="10" key="1">
    <citation type="journal article" date="2019" name="Int. J. Syst. Evol. Microbiol.">
        <title>The Global Catalogue of Microorganisms (GCM) 10K type strain sequencing project: providing services to taxonomists for standard genome sequencing and annotation.</title>
        <authorList>
            <consortium name="The Broad Institute Genomics Platform"/>
            <consortium name="The Broad Institute Genome Sequencing Center for Infectious Disease"/>
            <person name="Wu L."/>
            <person name="Ma J."/>
        </authorList>
    </citation>
    <scope>NUCLEOTIDE SEQUENCE [LARGE SCALE GENOMIC DNA]</scope>
    <source>
        <strain evidence="10">CGMCC 4.7357</strain>
    </source>
</reference>
<dbReference type="EMBL" id="JBHSGO010000176">
    <property type="protein sequence ID" value="MFC4666127.1"/>
    <property type="molecule type" value="Genomic_DNA"/>
</dbReference>
<dbReference type="RefSeq" id="WP_380078890.1">
    <property type="nucleotide sequence ID" value="NZ_JBHSGO010000176.1"/>
</dbReference>
<keyword evidence="5 7" id="KW-1133">Transmembrane helix</keyword>
<evidence type="ECO:0000259" key="8">
    <source>
        <dbReference type="Pfam" id="PF00884"/>
    </source>
</evidence>
<dbReference type="PANTHER" id="PTHR30443">
    <property type="entry name" value="INNER MEMBRANE PROTEIN"/>
    <property type="match status" value="1"/>
</dbReference>
<keyword evidence="4 7" id="KW-0812">Transmembrane</keyword>
<dbReference type="InterPro" id="IPR058130">
    <property type="entry name" value="PEA_transf_C"/>
</dbReference>
<evidence type="ECO:0000256" key="3">
    <source>
        <dbReference type="ARBA" id="ARBA00022679"/>
    </source>
</evidence>
<feature type="transmembrane region" description="Helical" evidence="7">
    <location>
        <begin position="154"/>
        <end position="176"/>
    </location>
</feature>
<dbReference type="InterPro" id="IPR017850">
    <property type="entry name" value="Alkaline_phosphatase_core_sf"/>
</dbReference>
<dbReference type="SUPFAM" id="SSF53649">
    <property type="entry name" value="Alkaline phosphatase-like"/>
    <property type="match status" value="1"/>
</dbReference>
<evidence type="ECO:0000256" key="6">
    <source>
        <dbReference type="ARBA" id="ARBA00023136"/>
    </source>
</evidence>
<evidence type="ECO:0000256" key="7">
    <source>
        <dbReference type="SAM" id="Phobius"/>
    </source>
</evidence>
<evidence type="ECO:0000313" key="10">
    <source>
        <dbReference type="Proteomes" id="UP001596020"/>
    </source>
</evidence>
<feature type="transmembrane region" description="Helical" evidence="7">
    <location>
        <begin position="71"/>
        <end position="92"/>
    </location>
</feature>
<comment type="caution">
    <text evidence="9">The sequence shown here is derived from an EMBL/GenBank/DDBJ whole genome shotgun (WGS) entry which is preliminary data.</text>
</comment>
<feature type="transmembrane region" description="Helical" evidence="7">
    <location>
        <begin position="21"/>
        <end position="41"/>
    </location>
</feature>
<organism evidence="9 10">
    <name type="scientific">Falsiporphyromonas endometrii</name>
    <dbReference type="NCBI Taxonomy" id="1387297"/>
    <lineage>
        <taxon>Bacteria</taxon>
        <taxon>Pseudomonadati</taxon>
        <taxon>Bacteroidota</taxon>
        <taxon>Bacteroidia</taxon>
        <taxon>Bacteroidales</taxon>
        <taxon>Porphyromonadaceae</taxon>
        <taxon>Falsiporphyromonas</taxon>
    </lineage>
</organism>
<dbReference type="InterPro" id="IPR000917">
    <property type="entry name" value="Sulfatase_N"/>
</dbReference>
<keyword evidence="3" id="KW-0808">Transferase</keyword>
<keyword evidence="2" id="KW-1003">Cell membrane</keyword>
<feature type="domain" description="Sulfatase N-terminal" evidence="8">
    <location>
        <begin position="231"/>
        <end position="516"/>
    </location>
</feature>
<dbReference type="CDD" id="cd16017">
    <property type="entry name" value="LptA"/>
    <property type="match status" value="1"/>
</dbReference>
<accession>A0ABV9K7V7</accession>
<evidence type="ECO:0000256" key="2">
    <source>
        <dbReference type="ARBA" id="ARBA00022475"/>
    </source>
</evidence>
<protein>
    <submittedName>
        <fullName evidence="9">Sulfatase-like hydrolase/transferase</fullName>
    </submittedName>
</protein>
<proteinExistence type="predicted"/>
<evidence type="ECO:0000256" key="5">
    <source>
        <dbReference type="ARBA" id="ARBA00022989"/>
    </source>
</evidence>
<comment type="subcellular location">
    <subcellularLocation>
        <location evidence="1">Cell membrane</location>
        <topology evidence="1">Multi-pass membrane protein</topology>
    </subcellularLocation>
</comment>
<evidence type="ECO:0000256" key="1">
    <source>
        <dbReference type="ARBA" id="ARBA00004651"/>
    </source>
</evidence>